<dbReference type="EMBL" id="JBICYV010000020">
    <property type="protein sequence ID" value="MFG3015464.1"/>
    <property type="molecule type" value="Genomic_DNA"/>
</dbReference>
<evidence type="ECO:0000313" key="3">
    <source>
        <dbReference type="Proteomes" id="UP001604267"/>
    </source>
</evidence>
<sequence length="90" mass="10148">MISTCVVRQWMRGRRLAAIVVSAGAVAGGVMLPAVTASAAPAPTVAQAPAHKDHDHDHGHHGHHGHHHKYYYCWWHQGYHEYVCKWVWHD</sequence>
<dbReference type="Proteomes" id="UP001604267">
    <property type="component" value="Unassembled WGS sequence"/>
</dbReference>
<evidence type="ECO:0000313" key="2">
    <source>
        <dbReference type="EMBL" id="MFG3015464.1"/>
    </source>
</evidence>
<comment type="caution">
    <text evidence="2">The sequence shown here is derived from an EMBL/GenBank/DDBJ whole genome shotgun (WGS) entry which is preliminary data.</text>
</comment>
<dbReference type="RefSeq" id="WP_392823149.1">
    <property type="nucleotide sequence ID" value="NZ_JBICYV010000020.1"/>
</dbReference>
<feature type="chain" id="PRO_5046127145" evidence="1">
    <location>
        <begin position="40"/>
        <end position="90"/>
    </location>
</feature>
<accession>A0ABW7BE52</accession>
<proteinExistence type="predicted"/>
<reference evidence="2 3" key="1">
    <citation type="submission" date="2024-10" db="EMBL/GenBank/DDBJ databases">
        <title>The Natural Products Discovery Center: Release of the First 8490 Sequenced Strains for Exploring Actinobacteria Biosynthetic Diversity.</title>
        <authorList>
            <person name="Kalkreuter E."/>
            <person name="Kautsar S.A."/>
            <person name="Yang D."/>
            <person name="Bader C.D."/>
            <person name="Teijaro C.N."/>
            <person name="Fluegel L."/>
            <person name="Davis C.M."/>
            <person name="Simpson J.R."/>
            <person name="Lauterbach L."/>
            <person name="Steele A.D."/>
            <person name="Gui C."/>
            <person name="Meng S."/>
            <person name="Li G."/>
            <person name="Viehrig K."/>
            <person name="Ye F."/>
            <person name="Su P."/>
            <person name="Kiefer A.F."/>
            <person name="Nichols A."/>
            <person name="Cepeda A.J."/>
            <person name="Yan W."/>
            <person name="Fan B."/>
            <person name="Jiang Y."/>
            <person name="Adhikari A."/>
            <person name="Zheng C.-J."/>
            <person name="Schuster L."/>
            <person name="Cowan T.M."/>
            <person name="Smanski M.J."/>
            <person name="Chevrette M.G."/>
            <person name="De Carvalho L.P.S."/>
            <person name="Shen B."/>
        </authorList>
    </citation>
    <scope>NUCLEOTIDE SEQUENCE [LARGE SCALE GENOMIC DNA]</scope>
    <source>
        <strain evidence="2 3">NPDC048320</strain>
    </source>
</reference>
<evidence type="ECO:0000256" key="1">
    <source>
        <dbReference type="SAM" id="SignalP"/>
    </source>
</evidence>
<feature type="signal peptide" evidence="1">
    <location>
        <begin position="1"/>
        <end position="39"/>
    </location>
</feature>
<keyword evidence="3" id="KW-1185">Reference proteome</keyword>
<protein>
    <submittedName>
        <fullName evidence="2">Uncharacterized protein</fullName>
    </submittedName>
</protein>
<keyword evidence="1" id="KW-0732">Signal</keyword>
<gene>
    <name evidence="2" type="ORF">ACGFZB_34505</name>
</gene>
<name>A0ABW7BE52_9ACTN</name>
<organism evidence="2 3">
    <name type="scientific">Streptomyces cinerochromogenes</name>
    <dbReference type="NCBI Taxonomy" id="66422"/>
    <lineage>
        <taxon>Bacteria</taxon>
        <taxon>Bacillati</taxon>
        <taxon>Actinomycetota</taxon>
        <taxon>Actinomycetes</taxon>
        <taxon>Kitasatosporales</taxon>
        <taxon>Streptomycetaceae</taxon>
        <taxon>Streptomyces</taxon>
    </lineage>
</organism>